<feature type="transmembrane region" description="Helical" evidence="1">
    <location>
        <begin position="341"/>
        <end position="372"/>
    </location>
</feature>
<protein>
    <submittedName>
        <fullName evidence="2">Receptor-type tyrosine-protein kinase flt3</fullName>
    </submittedName>
</protein>
<proteinExistence type="predicted"/>
<keyword evidence="2" id="KW-0808">Transferase</keyword>
<feature type="transmembrane region" description="Helical" evidence="1">
    <location>
        <begin position="34"/>
        <end position="58"/>
    </location>
</feature>
<feature type="transmembrane region" description="Helical" evidence="1">
    <location>
        <begin position="133"/>
        <end position="151"/>
    </location>
</feature>
<feature type="transmembrane region" description="Helical" evidence="1">
    <location>
        <begin position="259"/>
        <end position="280"/>
    </location>
</feature>
<keyword evidence="2" id="KW-0418">Kinase</keyword>
<reference evidence="2" key="1">
    <citation type="submission" date="2022-08" db="EMBL/GenBank/DDBJ databases">
        <title>Novel sulphate-reducing endosymbionts in the free-living metamonad Anaeramoeba.</title>
        <authorList>
            <person name="Jerlstrom-Hultqvist J."/>
            <person name="Cepicka I."/>
            <person name="Gallot-Lavallee L."/>
            <person name="Salas-Leiva D."/>
            <person name="Curtis B.A."/>
            <person name="Zahonova K."/>
            <person name="Pipaliya S."/>
            <person name="Dacks J."/>
            <person name="Roger A.J."/>
        </authorList>
    </citation>
    <scope>NUCLEOTIDE SEQUENCE</scope>
    <source>
        <strain evidence="2">Busselton2</strain>
    </source>
</reference>
<name>A0AAV7Z0J9_9EUKA</name>
<feature type="transmembrane region" description="Helical" evidence="1">
    <location>
        <begin position="64"/>
        <end position="85"/>
    </location>
</feature>
<evidence type="ECO:0000256" key="1">
    <source>
        <dbReference type="SAM" id="Phobius"/>
    </source>
</evidence>
<keyword evidence="2" id="KW-0675">Receptor</keyword>
<feature type="transmembrane region" description="Helical" evidence="1">
    <location>
        <begin position="311"/>
        <end position="332"/>
    </location>
</feature>
<dbReference type="GO" id="GO:0016301">
    <property type="term" value="F:kinase activity"/>
    <property type="evidence" value="ECO:0007669"/>
    <property type="project" value="UniProtKB-KW"/>
</dbReference>
<dbReference type="Proteomes" id="UP001146793">
    <property type="component" value="Unassembled WGS sequence"/>
</dbReference>
<feature type="transmembrane region" description="Helical" evidence="1">
    <location>
        <begin position="6"/>
        <end position="22"/>
    </location>
</feature>
<keyword evidence="1" id="KW-0812">Transmembrane</keyword>
<accession>A0AAV7Z0J9</accession>
<keyword evidence="1" id="KW-1133">Transmembrane helix</keyword>
<evidence type="ECO:0000313" key="3">
    <source>
        <dbReference type="Proteomes" id="UP001146793"/>
    </source>
</evidence>
<dbReference type="AlphaFoldDB" id="A0AAV7Z0J9"/>
<sequence length="452" mass="52853">MFSLFFYFFLFFLLPFILLNITTKYHPLTLFETITISIPLGLIISSWISFCICVSLSVELSIHVLDLCTIILLVFICLLLIAILISHKSKCKKHSYRKQEQEQQQQQQKTPHDRPIFFNLFHQQLKKEFTNDLPLIILFVPLLISFFYWFGHHYLNQEGPWIFSSHHTYSDLPFHLQLINSFVHGCNKKIYSLSTLKTPFASGVNLRYPFLIDFQIAVLVASGELNLRSALILVSMLLMFSLIHLFYRASFRFFHQRKISLLALFLYFSSGGFGFVYLFLKRNQIKIKNTDFVMHPIPDFDLFWVNPLTGILTPQLSSLLGFPLVISILLILKESIQNMNYIWICGVLISLLPMAHSHSFIGLSMYMGWWVWLNNHGLDVNYYLTKSNSMLYGINKGTSKEIIDDLYKKNQIKYILVHKTNQVFPSEKTKKELNLVKVYENNIHLLFKNEGL</sequence>
<keyword evidence="1" id="KW-0472">Membrane</keyword>
<feature type="transmembrane region" description="Helical" evidence="1">
    <location>
        <begin position="229"/>
        <end position="247"/>
    </location>
</feature>
<comment type="caution">
    <text evidence="2">The sequence shown here is derived from an EMBL/GenBank/DDBJ whole genome shotgun (WGS) entry which is preliminary data.</text>
</comment>
<dbReference type="EMBL" id="JANTQA010000045">
    <property type="protein sequence ID" value="KAJ3434115.1"/>
    <property type="molecule type" value="Genomic_DNA"/>
</dbReference>
<organism evidence="2 3">
    <name type="scientific">Anaeramoeba flamelloides</name>
    <dbReference type="NCBI Taxonomy" id="1746091"/>
    <lineage>
        <taxon>Eukaryota</taxon>
        <taxon>Metamonada</taxon>
        <taxon>Anaeramoebidae</taxon>
        <taxon>Anaeramoeba</taxon>
    </lineage>
</organism>
<gene>
    <name evidence="2" type="ORF">M0812_20179</name>
</gene>
<evidence type="ECO:0000313" key="2">
    <source>
        <dbReference type="EMBL" id="KAJ3434115.1"/>
    </source>
</evidence>